<sequence length="56" mass="6095">MRWTNEGTHVGAPPTGGAFTIGGIDIYRVENGLLREHWHQLDQLSILGQLGLLPTG</sequence>
<evidence type="ECO:0000313" key="2">
    <source>
        <dbReference type="Proteomes" id="UP001596072"/>
    </source>
</evidence>
<comment type="caution">
    <text evidence="1">The sequence shown here is derived from an EMBL/GenBank/DDBJ whole genome shotgun (WGS) entry which is preliminary data.</text>
</comment>
<proteinExistence type="predicted"/>
<keyword evidence="2" id="KW-1185">Reference proteome</keyword>
<dbReference type="PANTHER" id="PTHR38436">
    <property type="entry name" value="POLYKETIDE CYCLASE SNOAL-LIKE DOMAIN"/>
    <property type="match status" value="1"/>
</dbReference>
<accession>A0ABW0ZKK9</accession>
<protein>
    <submittedName>
        <fullName evidence="1">Ester cyclase</fullName>
    </submittedName>
</protein>
<dbReference type="Proteomes" id="UP001596072">
    <property type="component" value="Unassembled WGS sequence"/>
</dbReference>
<dbReference type="Pfam" id="PF07366">
    <property type="entry name" value="SnoaL"/>
    <property type="match status" value="1"/>
</dbReference>
<dbReference type="RefSeq" id="WP_136434631.1">
    <property type="nucleotide sequence ID" value="NZ_JBHSNS010000009.1"/>
</dbReference>
<dbReference type="Gene3D" id="3.10.450.50">
    <property type="match status" value="1"/>
</dbReference>
<gene>
    <name evidence="1" type="ORF">ACFPQB_16880</name>
</gene>
<organism evidence="1 2">
    <name type="scientific">Nocardioides vastitatis</name>
    <dbReference type="NCBI Taxonomy" id="2568655"/>
    <lineage>
        <taxon>Bacteria</taxon>
        <taxon>Bacillati</taxon>
        <taxon>Actinomycetota</taxon>
        <taxon>Actinomycetes</taxon>
        <taxon>Propionibacteriales</taxon>
        <taxon>Nocardioidaceae</taxon>
        <taxon>Nocardioides</taxon>
    </lineage>
</organism>
<dbReference type="SUPFAM" id="SSF54427">
    <property type="entry name" value="NTF2-like"/>
    <property type="match status" value="1"/>
</dbReference>
<reference evidence="2" key="1">
    <citation type="journal article" date="2019" name="Int. J. Syst. Evol. Microbiol.">
        <title>The Global Catalogue of Microorganisms (GCM) 10K type strain sequencing project: providing services to taxonomists for standard genome sequencing and annotation.</title>
        <authorList>
            <consortium name="The Broad Institute Genomics Platform"/>
            <consortium name="The Broad Institute Genome Sequencing Center for Infectious Disease"/>
            <person name="Wu L."/>
            <person name="Ma J."/>
        </authorList>
    </citation>
    <scope>NUCLEOTIDE SEQUENCE [LARGE SCALE GENOMIC DNA]</scope>
    <source>
        <strain evidence="2">YIM 94188</strain>
    </source>
</reference>
<evidence type="ECO:0000313" key="1">
    <source>
        <dbReference type="EMBL" id="MFC5730598.1"/>
    </source>
</evidence>
<name>A0ABW0ZKK9_9ACTN</name>
<dbReference type="PANTHER" id="PTHR38436:SF1">
    <property type="entry name" value="ESTER CYCLASE"/>
    <property type="match status" value="1"/>
</dbReference>
<dbReference type="InterPro" id="IPR032710">
    <property type="entry name" value="NTF2-like_dom_sf"/>
</dbReference>
<dbReference type="InterPro" id="IPR009959">
    <property type="entry name" value="Cyclase_SnoaL-like"/>
</dbReference>
<dbReference type="EMBL" id="JBHSNS010000009">
    <property type="protein sequence ID" value="MFC5730598.1"/>
    <property type="molecule type" value="Genomic_DNA"/>
</dbReference>